<reference evidence="1" key="1">
    <citation type="journal article" date="2013" name="Nat. Commun.">
        <title>Whole-genome sequencing of Oryza brachyantha reveals mechanisms underlying Oryza genome evolution.</title>
        <authorList>
            <person name="Chen J."/>
            <person name="Huang Q."/>
            <person name="Gao D."/>
            <person name="Wang J."/>
            <person name="Lang Y."/>
            <person name="Liu T."/>
            <person name="Li B."/>
            <person name="Bai Z."/>
            <person name="Luis Goicoechea J."/>
            <person name="Liang C."/>
            <person name="Chen C."/>
            <person name="Zhang W."/>
            <person name="Sun S."/>
            <person name="Liao Y."/>
            <person name="Zhang X."/>
            <person name="Yang L."/>
            <person name="Song C."/>
            <person name="Wang M."/>
            <person name="Shi J."/>
            <person name="Liu G."/>
            <person name="Liu J."/>
            <person name="Zhou H."/>
            <person name="Zhou W."/>
            <person name="Yu Q."/>
            <person name="An N."/>
            <person name="Chen Y."/>
            <person name="Cai Q."/>
            <person name="Wang B."/>
            <person name="Liu B."/>
            <person name="Min J."/>
            <person name="Huang Y."/>
            <person name="Wu H."/>
            <person name="Li Z."/>
            <person name="Zhang Y."/>
            <person name="Yin Y."/>
            <person name="Song W."/>
            <person name="Jiang J."/>
            <person name="Jackson S.A."/>
            <person name="Wing R.A."/>
            <person name="Wang J."/>
            <person name="Chen M."/>
        </authorList>
    </citation>
    <scope>NUCLEOTIDE SEQUENCE [LARGE SCALE GENOMIC DNA]</scope>
    <source>
        <strain evidence="1">cv. IRGC 101232</strain>
    </source>
</reference>
<name>J3M8M0_ORYBR</name>
<dbReference type="HOGENOM" id="CLU_3002667_0_0_1"/>
<evidence type="ECO:0000313" key="1">
    <source>
        <dbReference type="EnsemblPlants" id="OB05G29440.1"/>
    </source>
</evidence>
<proteinExistence type="predicted"/>
<evidence type="ECO:0000313" key="2">
    <source>
        <dbReference type="Proteomes" id="UP000006038"/>
    </source>
</evidence>
<reference evidence="1" key="2">
    <citation type="submission" date="2013-04" db="UniProtKB">
        <authorList>
            <consortium name="EnsemblPlants"/>
        </authorList>
    </citation>
    <scope>IDENTIFICATION</scope>
</reference>
<keyword evidence="2" id="KW-1185">Reference proteome</keyword>
<dbReference type="Gramene" id="OB05G29440.1">
    <property type="protein sequence ID" value="OB05G29440.1"/>
    <property type="gene ID" value="OB05G29440"/>
</dbReference>
<dbReference type="AlphaFoldDB" id="J3M8M0"/>
<protein>
    <submittedName>
        <fullName evidence="1">Uncharacterized protein</fullName>
    </submittedName>
</protein>
<accession>J3M8M0</accession>
<dbReference type="Proteomes" id="UP000006038">
    <property type="component" value="Chromosome 5"/>
</dbReference>
<dbReference type="EnsemblPlants" id="OB05G29440.1">
    <property type="protein sequence ID" value="OB05G29440.1"/>
    <property type="gene ID" value="OB05G29440"/>
</dbReference>
<sequence>SAPLIRRGLALVLMKWAAFLVAALCGPSTSLVRMKIDGPGLYGNLCWLGFVVLCTGP</sequence>
<organism evidence="1">
    <name type="scientific">Oryza brachyantha</name>
    <name type="common">malo sina</name>
    <dbReference type="NCBI Taxonomy" id="4533"/>
    <lineage>
        <taxon>Eukaryota</taxon>
        <taxon>Viridiplantae</taxon>
        <taxon>Streptophyta</taxon>
        <taxon>Embryophyta</taxon>
        <taxon>Tracheophyta</taxon>
        <taxon>Spermatophyta</taxon>
        <taxon>Magnoliopsida</taxon>
        <taxon>Liliopsida</taxon>
        <taxon>Poales</taxon>
        <taxon>Poaceae</taxon>
        <taxon>BOP clade</taxon>
        <taxon>Oryzoideae</taxon>
        <taxon>Oryzeae</taxon>
        <taxon>Oryzinae</taxon>
        <taxon>Oryza</taxon>
    </lineage>
</organism>